<dbReference type="Pfam" id="PF14028">
    <property type="entry name" value="Lant_dehydr_C"/>
    <property type="match status" value="1"/>
</dbReference>
<dbReference type="NCBIfam" id="TIGR03891">
    <property type="entry name" value="thiopep_ocin"/>
    <property type="match status" value="1"/>
</dbReference>
<evidence type="ECO:0000259" key="3">
    <source>
        <dbReference type="Pfam" id="PF14028"/>
    </source>
</evidence>
<keyword evidence="5" id="KW-1185">Reference proteome</keyword>
<dbReference type="Pfam" id="PF04738">
    <property type="entry name" value="Lant_dehydr_N"/>
    <property type="match status" value="1"/>
</dbReference>
<feature type="compositionally biased region" description="Basic and acidic residues" evidence="1">
    <location>
        <begin position="43"/>
        <end position="52"/>
    </location>
</feature>
<evidence type="ECO:0000313" key="4">
    <source>
        <dbReference type="EMBL" id="GFE35652.1"/>
    </source>
</evidence>
<dbReference type="InterPro" id="IPR006827">
    <property type="entry name" value="Lant_deHydtase_N"/>
</dbReference>
<protein>
    <submittedName>
        <fullName evidence="4">Lantibiotic dehydratase</fullName>
    </submittedName>
</protein>
<feature type="domain" description="Thiopeptide-type bacteriocin biosynthesis" evidence="3">
    <location>
        <begin position="789"/>
        <end position="1042"/>
    </location>
</feature>
<accession>A0A640UK00</accession>
<name>A0A640UK00_9ACTN</name>
<evidence type="ECO:0000313" key="5">
    <source>
        <dbReference type="Proteomes" id="UP000431826"/>
    </source>
</evidence>
<proteinExistence type="predicted"/>
<dbReference type="EMBL" id="BLIR01000001">
    <property type="protein sequence ID" value="GFE35652.1"/>
    <property type="molecule type" value="Genomic_DNA"/>
</dbReference>
<feature type="region of interest" description="Disordered" evidence="1">
    <location>
        <begin position="28"/>
        <end position="52"/>
    </location>
</feature>
<gene>
    <name evidence="4" type="ORF">Stube_03250</name>
</gene>
<reference evidence="4 5" key="1">
    <citation type="submission" date="2019-12" db="EMBL/GenBank/DDBJ databases">
        <title>Whole genome shotgun sequence of Streptomyces tubercidicus NBRC 13090.</title>
        <authorList>
            <person name="Ichikawa N."/>
            <person name="Kimura A."/>
            <person name="Kitahashi Y."/>
            <person name="Komaki H."/>
            <person name="Tamura T."/>
        </authorList>
    </citation>
    <scope>NUCLEOTIDE SEQUENCE [LARGE SCALE GENOMIC DNA]</scope>
    <source>
        <strain evidence="4 5">NBRC 13090</strain>
    </source>
</reference>
<feature type="domain" description="Lantibiotic dehydratase N-terminal" evidence="2">
    <location>
        <begin position="62"/>
        <end position="703"/>
    </location>
</feature>
<dbReference type="Proteomes" id="UP000431826">
    <property type="component" value="Unassembled WGS sequence"/>
</dbReference>
<sequence>MSVRGTGEVAFECGEVALVRAAALPLPSDAPTAARQSRPSGEAPHEPEESRLRRQITELAAEPRFMEAVSLASASLAAEVDRVLAGERLRLKSLRRIAMALAKYRSRMSHRPTPFGLFAGVGLAGFGTAPVREPIGGRRGVTRPDAAWLDGVLETLRTVPAVLERSRLTANNLHTVRDGRLVLVDHHDPTGERQLAGSVRHTRVVRHLLAAAARPTPFPRLVEEAKRQFPQAPGGAVEGSIAQLVRGHFLLTDLTPPPDCTTPLDHLRDRVHGVDHPTAHELRAIHGELGSLDATPPGDRRARLTAVSARMRALRPAADVLQTDLSLDVRLTLPHEVAREAARAATVLWRTSPVHRGNPQLRDYHLAFLERYGTERAVPVLELLDDARGLGLPRAYRQPGAMPSPEAGAARDRVLGELLLDAARRGAREVVLDEETVRALEPEGRGPAPLSMEVVAELVAPGWDALCTGDFDLVLAPQAVSPLAGAMFSRFAPVLGGAGARIQELARHAERSAPDGEIPACVAYRPRVARSANVSAVPQWLSHRLPLGVGPATTETAHDLRLETLAVHADPDGLRLIDGPTGRRVRPLSYSMLNPGNGHLPYVARFLLELGQEGRSFCAGWSWGRWASAPALPRVRHGRTVLSPARWLPDRALRAAAVQGDAEWGERVGQWRRRWDVPRRVLLTKADHRVAVDLDDPLDLLVLRDEVRRAGDLTLMERFGGRAERQWFRGPEGPHAAEFVFPVFARPPGRSTAHATGRARPVAAAPVPLLTDGPDSGRDARTHLPGGDWLYAKLYVPPARQPEVLARHLGALTDPELLRRAGADLWFFLRYEDPAPHIRLRFHGKPDSLWPVLLPELHSWARARSAAGLLGQLVLDSYEPEIERYGGPAALGHAERVFHADSESVVTLLAMAPDQLGDPSLPAALGILDILTRLGTPDEALGWLSSPSVLEHRGEVPRARKQEVAALLDAHARPRPPAAADGWGVGWSTRGPALAGLHEVLSAGGADRDRTGRIALSLAHMHCNRLLGPRPEQERAARVTAREALALWLGRRRNNQ</sequence>
<evidence type="ECO:0000259" key="2">
    <source>
        <dbReference type="Pfam" id="PF04738"/>
    </source>
</evidence>
<organism evidence="4 5">
    <name type="scientific">Streptomyces tubercidicus</name>
    <dbReference type="NCBI Taxonomy" id="47759"/>
    <lineage>
        <taxon>Bacteria</taxon>
        <taxon>Bacillati</taxon>
        <taxon>Actinomycetota</taxon>
        <taxon>Actinomycetes</taxon>
        <taxon>Kitasatosporales</taxon>
        <taxon>Streptomycetaceae</taxon>
        <taxon>Streptomyces</taxon>
    </lineage>
</organism>
<comment type="caution">
    <text evidence="4">The sequence shown here is derived from an EMBL/GenBank/DDBJ whole genome shotgun (WGS) entry which is preliminary data.</text>
</comment>
<dbReference type="AlphaFoldDB" id="A0A640UK00"/>
<evidence type="ECO:0000256" key="1">
    <source>
        <dbReference type="SAM" id="MobiDB-lite"/>
    </source>
</evidence>
<dbReference type="InterPro" id="IPR023809">
    <property type="entry name" value="Thiopep_bacteriocin_synth_dom"/>
</dbReference>